<dbReference type="EMBL" id="JAGMVJ010000022">
    <property type="protein sequence ID" value="KAH7073230.1"/>
    <property type="molecule type" value="Genomic_DNA"/>
</dbReference>
<reference evidence="2" key="1">
    <citation type="journal article" date="2021" name="Nat. Commun.">
        <title>Genetic determinants of endophytism in the Arabidopsis root mycobiome.</title>
        <authorList>
            <person name="Mesny F."/>
            <person name="Miyauchi S."/>
            <person name="Thiergart T."/>
            <person name="Pickel B."/>
            <person name="Atanasova L."/>
            <person name="Karlsson M."/>
            <person name="Huettel B."/>
            <person name="Barry K.W."/>
            <person name="Haridas S."/>
            <person name="Chen C."/>
            <person name="Bauer D."/>
            <person name="Andreopoulos W."/>
            <person name="Pangilinan J."/>
            <person name="LaButti K."/>
            <person name="Riley R."/>
            <person name="Lipzen A."/>
            <person name="Clum A."/>
            <person name="Drula E."/>
            <person name="Henrissat B."/>
            <person name="Kohler A."/>
            <person name="Grigoriev I.V."/>
            <person name="Martin F.M."/>
            <person name="Hacquard S."/>
        </authorList>
    </citation>
    <scope>NUCLEOTIDE SEQUENCE</scope>
    <source>
        <strain evidence="2">MPI-SDFR-AT-0120</strain>
    </source>
</reference>
<proteinExistence type="predicted"/>
<sequence>MGCSGSHRQNLVPCITCACTGTCPPTSAQNPSSQPSVFQQNTTEQRLNRKKKQTARLSRHPQPLKPQHSLGIRALALHLAPTTPWETVIVVVALLPTVTTSTLFFSFRNPSSPMRISCDRCGVCACRLPAPNPDKTPVRTLHIAFISESGFKCPQAKARQSRRSTPFYPFVSAFCTLGAADNTALQWNPGRQPCSALRLH</sequence>
<evidence type="ECO:0000313" key="2">
    <source>
        <dbReference type="EMBL" id="KAH7073230.1"/>
    </source>
</evidence>
<protein>
    <submittedName>
        <fullName evidence="2">Uncharacterized protein</fullName>
    </submittedName>
</protein>
<feature type="compositionally biased region" description="Basic residues" evidence="1">
    <location>
        <begin position="48"/>
        <end position="59"/>
    </location>
</feature>
<comment type="caution">
    <text evidence="2">The sequence shown here is derived from an EMBL/GenBank/DDBJ whole genome shotgun (WGS) entry which is preliminary data.</text>
</comment>
<name>A0A8K0VT59_9PLEO</name>
<keyword evidence="3" id="KW-1185">Reference proteome</keyword>
<accession>A0A8K0VT59</accession>
<evidence type="ECO:0000313" key="3">
    <source>
        <dbReference type="Proteomes" id="UP000813461"/>
    </source>
</evidence>
<gene>
    <name evidence="2" type="ORF">FB567DRAFT_195849</name>
</gene>
<evidence type="ECO:0000256" key="1">
    <source>
        <dbReference type="SAM" id="MobiDB-lite"/>
    </source>
</evidence>
<feature type="compositionally biased region" description="Polar residues" evidence="1">
    <location>
        <begin position="26"/>
        <end position="45"/>
    </location>
</feature>
<dbReference type="Proteomes" id="UP000813461">
    <property type="component" value="Unassembled WGS sequence"/>
</dbReference>
<organism evidence="2 3">
    <name type="scientific">Paraphoma chrysanthemicola</name>
    <dbReference type="NCBI Taxonomy" id="798071"/>
    <lineage>
        <taxon>Eukaryota</taxon>
        <taxon>Fungi</taxon>
        <taxon>Dikarya</taxon>
        <taxon>Ascomycota</taxon>
        <taxon>Pezizomycotina</taxon>
        <taxon>Dothideomycetes</taxon>
        <taxon>Pleosporomycetidae</taxon>
        <taxon>Pleosporales</taxon>
        <taxon>Pleosporineae</taxon>
        <taxon>Phaeosphaeriaceae</taxon>
        <taxon>Paraphoma</taxon>
    </lineage>
</organism>
<dbReference type="AlphaFoldDB" id="A0A8K0VT59"/>
<feature type="region of interest" description="Disordered" evidence="1">
    <location>
        <begin position="26"/>
        <end position="66"/>
    </location>
</feature>